<gene>
    <name evidence="1" type="ORF">GCM10022402_45790</name>
</gene>
<sequence length="82" mass="8994">MSCEDQRSLTHEVSAFLELLRERFERPLLAPVDPGEDAALFEIKAEVMEALAVQRGDAESRAVADNARAVANAKRAQLGGER</sequence>
<reference evidence="2" key="1">
    <citation type="journal article" date="2019" name="Int. J. Syst. Evol. Microbiol.">
        <title>The Global Catalogue of Microorganisms (GCM) 10K type strain sequencing project: providing services to taxonomists for standard genome sequencing and annotation.</title>
        <authorList>
            <consortium name="The Broad Institute Genomics Platform"/>
            <consortium name="The Broad Institute Genome Sequencing Center for Infectious Disease"/>
            <person name="Wu L."/>
            <person name="Ma J."/>
        </authorList>
    </citation>
    <scope>NUCLEOTIDE SEQUENCE [LARGE SCALE GENOMIC DNA]</scope>
    <source>
        <strain evidence="2">JCM 17137</strain>
    </source>
</reference>
<evidence type="ECO:0000313" key="2">
    <source>
        <dbReference type="Proteomes" id="UP001500908"/>
    </source>
</evidence>
<dbReference type="Proteomes" id="UP001500908">
    <property type="component" value="Unassembled WGS sequence"/>
</dbReference>
<dbReference type="RefSeq" id="WP_344976321.1">
    <property type="nucleotide sequence ID" value="NZ_BAABDD010000037.1"/>
</dbReference>
<organism evidence="1 2">
    <name type="scientific">Salinactinospora qingdaonensis</name>
    <dbReference type="NCBI Taxonomy" id="702744"/>
    <lineage>
        <taxon>Bacteria</taxon>
        <taxon>Bacillati</taxon>
        <taxon>Actinomycetota</taxon>
        <taxon>Actinomycetes</taxon>
        <taxon>Streptosporangiales</taxon>
        <taxon>Nocardiopsidaceae</taxon>
        <taxon>Salinactinospora</taxon>
    </lineage>
</organism>
<accession>A0ABP7GFJ4</accession>
<protein>
    <submittedName>
        <fullName evidence="1">Uncharacterized protein</fullName>
    </submittedName>
</protein>
<proteinExistence type="predicted"/>
<name>A0ABP7GFJ4_9ACTN</name>
<evidence type="ECO:0000313" key="1">
    <source>
        <dbReference type="EMBL" id="GAA3763104.1"/>
    </source>
</evidence>
<comment type="caution">
    <text evidence="1">The sequence shown here is derived from an EMBL/GenBank/DDBJ whole genome shotgun (WGS) entry which is preliminary data.</text>
</comment>
<dbReference type="EMBL" id="BAABDD010000037">
    <property type="protein sequence ID" value="GAA3763104.1"/>
    <property type="molecule type" value="Genomic_DNA"/>
</dbReference>
<keyword evidence="2" id="KW-1185">Reference proteome</keyword>